<organism evidence="5 6">
    <name type="scientific">Paenibacillus aceti</name>
    <dbReference type="NCBI Taxonomy" id="1820010"/>
    <lineage>
        <taxon>Bacteria</taxon>
        <taxon>Bacillati</taxon>
        <taxon>Bacillota</taxon>
        <taxon>Bacilli</taxon>
        <taxon>Bacillales</taxon>
        <taxon>Paenibacillaceae</taxon>
        <taxon>Paenibacillus</taxon>
    </lineage>
</organism>
<evidence type="ECO:0000313" key="6">
    <source>
        <dbReference type="Proteomes" id="UP000608420"/>
    </source>
</evidence>
<feature type="domain" description="AMP-dependent synthetase/ligase" evidence="3">
    <location>
        <begin position="12"/>
        <end position="356"/>
    </location>
</feature>
<feature type="domain" description="AMP-binding enzyme C-terminal" evidence="4">
    <location>
        <begin position="406"/>
        <end position="481"/>
    </location>
</feature>
<dbReference type="InterPro" id="IPR045851">
    <property type="entry name" value="AMP-bd_C_sf"/>
</dbReference>
<dbReference type="Proteomes" id="UP000608420">
    <property type="component" value="Unassembled WGS sequence"/>
</dbReference>
<dbReference type="InterPro" id="IPR000873">
    <property type="entry name" value="AMP-dep_synth/lig_dom"/>
</dbReference>
<evidence type="ECO:0000259" key="3">
    <source>
        <dbReference type="Pfam" id="PF00501"/>
    </source>
</evidence>
<accession>A0ABQ1W374</accession>
<comment type="similarity">
    <text evidence="1">Belongs to the ATP-dependent AMP-binding enzyme family.</text>
</comment>
<dbReference type="Gene3D" id="3.40.50.12780">
    <property type="entry name" value="N-terminal domain of ligase-like"/>
    <property type="match status" value="1"/>
</dbReference>
<evidence type="ECO:0000256" key="2">
    <source>
        <dbReference type="ARBA" id="ARBA00022598"/>
    </source>
</evidence>
<proteinExistence type="inferred from homology"/>
<evidence type="ECO:0000313" key="5">
    <source>
        <dbReference type="EMBL" id="GGG12778.1"/>
    </source>
</evidence>
<dbReference type="InterPro" id="IPR042099">
    <property type="entry name" value="ANL_N_sf"/>
</dbReference>
<dbReference type="Gene3D" id="3.30.300.30">
    <property type="match status" value="1"/>
</dbReference>
<sequence length="497" mass="55887">MVMNLVEPLLRHAIDHADRLALSDDRTGMTYAALVERMKRIACGLRQEGLKNDKVAIISANRCEFVEIFLGAVYAGCVPVPIDPKWSETEMNEILQLTQPGMIFIEAGQTPKLQVPEGERRILIFSSEEEIGSYEAWLAPLEAEADLDDSNELLFIGFTSGTTGKPKGYIRTHSSWITSFAATNEAFQLNRLEHISAPGPFVHSLSLFALMQSLHSGATFHIIEHFDAEAVLQLCRRIPDMILFVVPTMIEALLQQAKPGQTSIQALISSGGQWLEASRKRCMDVFPEARLYEYYGSSEASYISYMDVRMEHKPQSVGRPFRGVEISIRDEEFREVPAGTVGQLYIRSGMMFSGYYQMPAETAAVFREGWLQLGDYASVDTDGYLYMAGRVRNRMISGGLNVFPEEVEAVLRQIPAIQEIMVMGLPDAYWGERITAIVQWSGEARLSLEEIKDYCRLHLASYKAPKQLVAVERFIYTSSGKISRHAMKEYMKRGALC</sequence>
<dbReference type="InterPro" id="IPR025110">
    <property type="entry name" value="AMP-bd_C"/>
</dbReference>
<gene>
    <name evidence="5" type="primary">fadD</name>
    <name evidence="5" type="ORF">GCM10010913_38220</name>
</gene>
<dbReference type="SUPFAM" id="SSF56801">
    <property type="entry name" value="Acetyl-CoA synthetase-like"/>
    <property type="match status" value="1"/>
</dbReference>
<keyword evidence="6" id="KW-1185">Reference proteome</keyword>
<reference evidence="6" key="1">
    <citation type="journal article" date="2019" name="Int. J. Syst. Evol. Microbiol.">
        <title>The Global Catalogue of Microorganisms (GCM) 10K type strain sequencing project: providing services to taxonomists for standard genome sequencing and annotation.</title>
        <authorList>
            <consortium name="The Broad Institute Genomics Platform"/>
            <consortium name="The Broad Institute Genome Sequencing Center for Infectious Disease"/>
            <person name="Wu L."/>
            <person name="Ma J."/>
        </authorList>
    </citation>
    <scope>NUCLEOTIDE SEQUENCE [LARGE SCALE GENOMIC DNA]</scope>
    <source>
        <strain evidence="6">CGMCC 1.15420</strain>
    </source>
</reference>
<dbReference type="InterPro" id="IPR020845">
    <property type="entry name" value="AMP-binding_CS"/>
</dbReference>
<comment type="caution">
    <text evidence="5">The sequence shown here is derived from an EMBL/GenBank/DDBJ whole genome shotgun (WGS) entry which is preliminary data.</text>
</comment>
<keyword evidence="2" id="KW-0436">Ligase</keyword>
<dbReference type="Pfam" id="PF13193">
    <property type="entry name" value="AMP-binding_C"/>
    <property type="match status" value="1"/>
</dbReference>
<name>A0ABQ1W374_9BACL</name>
<dbReference type="EMBL" id="BMIW01000034">
    <property type="protein sequence ID" value="GGG12778.1"/>
    <property type="molecule type" value="Genomic_DNA"/>
</dbReference>
<evidence type="ECO:0000259" key="4">
    <source>
        <dbReference type="Pfam" id="PF13193"/>
    </source>
</evidence>
<dbReference type="Pfam" id="PF00501">
    <property type="entry name" value="AMP-binding"/>
    <property type="match status" value="1"/>
</dbReference>
<evidence type="ECO:0000256" key="1">
    <source>
        <dbReference type="ARBA" id="ARBA00006432"/>
    </source>
</evidence>
<dbReference type="PROSITE" id="PS00455">
    <property type="entry name" value="AMP_BINDING"/>
    <property type="match status" value="1"/>
</dbReference>
<dbReference type="PANTHER" id="PTHR43201:SF5">
    <property type="entry name" value="MEDIUM-CHAIN ACYL-COA LIGASE ACSF2, MITOCHONDRIAL"/>
    <property type="match status" value="1"/>
</dbReference>
<dbReference type="PANTHER" id="PTHR43201">
    <property type="entry name" value="ACYL-COA SYNTHETASE"/>
    <property type="match status" value="1"/>
</dbReference>
<protein>
    <submittedName>
        <fullName evidence="5">Acyl-CoA synthetase</fullName>
    </submittedName>
</protein>